<reference evidence="2 3" key="1">
    <citation type="journal article" date="2022" name="Res Sq">
        <title>Evolution of multicellular longitudinally dividing oral cavity symbionts (Neisseriaceae).</title>
        <authorList>
            <person name="Nyongesa S."/>
            <person name="Weber P."/>
            <person name="Bernet E."/>
            <person name="Pullido F."/>
            <person name="Nieckarz M."/>
            <person name="Delaby M."/>
            <person name="Nieves C."/>
            <person name="Viehboeck T."/>
            <person name="Krause N."/>
            <person name="Rivera-Millot A."/>
            <person name="Nakamura A."/>
            <person name="Vischer N."/>
            <person name="VanNieuwenhze M."/>
            <person name="Brun Y."/>
            <person name="Cava F."/>
            <person name="Bulgheresi S."/>
            <person name="Veyrier F."/>
        </authorList>
    </citation>
    <scope>NUCLEOTIDE SEQUENCE [LARGE SCALE GENOMIC DNA]</scope>
    <source>
        <strain evidence="2 3">SN4</strain>
    </source>
</reference>
<evidence type="ECO:0008006" key="4">
    <source>
        <dbReference type="Google" id="ProtNLM"/>
    </source>
</evidence>
<dbReference type="PROSITE" id="PS51257">
    <property type="entry name" value="PROKAR_LIPOPROTEIN"/>
    <property type="match status" value="1"/>
</dbReference>
<name>A0ABY4DYA0_9NEIS</name>
<protein>
    <recommendedName>
        <fullName evidence="4">Lipoprotein</fullName>
    </recommendedName>
</protein>
<organism evidence="2 3">
    <name type="scientific">Vitreoscilla massiliensis</name>
    <dbReference type="NCBI Taxonomy" id="1689272"/>
    <lineage>
        <taxon>Bacteria</taxon>
        <taxon>Pseudomonadati</taxon>
        <taxon>Pseudomonadota</taxon>
        <taxon>Betaproteobacteria</taxon>
        <taxon>Neisseriales</taxon>
        <taxon>Neisseriaceae</taxon>
        <taxon>Vitreoscilla</taxon>
    </lineage>
</organism>
<dbReference type="RefSeq" id="WP_147645412.1">
    <property type="nucleotide sequence ID" value="NZ_CABKVG010000009.1"/>
</dbReference>
<accession>A0ABY4DYA0</accession>
<gene>
    <name evidence="2" type="ORF">LVJ82_10635</name>
</gene>
<feature type="signal peptide" evidence="1">
    <location>
        <begin position="1"/>
        <end position="24"/>
    </location>
</feature>
<dbReference type="Proteomes" id="UP000832011">
    <property type="component" value="Chromosome"/>
</dbReference>
<sequence length="98" mass="11470">MLRQRWAWLAWVCALAACKPTAQSAQHLPEPCQQYLDYLQRCEQLLVNGDATRQQLFQTYREQALQQWQQQSDQSQLAQSCQAGQEKLRQIFKPQGCE</sequence>
<keyword evidence="1" id="KW-0732">Signal</keyword>
<proteinExistence type="predicted"/>
<evidence type="ECO:0000256" key="1">
    <source>
        <dbReference type="SAM" id="SignalP"/>
    </source>
</evidence>
<evidence type="ECO:0000313" key="2">
    <source>
        <dbReference type="EMBL" id="UOO87949.1"/>
    </source>
</evidence>
<keyword evidence="3" id="KW-1185">Reference proteome</keyword>
<feature type="chain" id="PRO_5046210601" description="Lipoprotein" evidence="1">
    <location>
        <begin position="25"/>
        <end position="98"/>
    </location>
</feature>
<dbReference type="EMBL" id="CP091511">
    <property type="protein sequence ID" value="UOO87949.1"/>
    <property type="molecule type" value="Genomic_DNA"/>
</dbReference>
<evidence type="ECO:0000313" key="3">
    <source>
        <dbReference type="Proteomes" id="UP000832011"/>
    </source>
</evidence>